<protein>
    <recommendedName>
        <fullName evidence="5">Glycosyltransferase</fullName>
    </recommendedName>
</protein>
<dbReference type="AlphaFoldDB" id="A0A059AFI2"/>
<gene>
    <name evidence="4" type="ORF">EUGRSUZ_J01962</name>
</gene>
<dbReference type="GO" id="GO:0080043">
    <property type="term" value="F:quercetin 3-O-glucosyltransferase activity"/>
    <property type="evidence" value="ECO:0000318"/>
    <property type="project" value="GO_Central"/>
</dbReference>
<dbReference type="FunCoup" id="A0A059AFI2">
    <property type="interactions" value="350"/>
</dbReference>
<dbReference type="InParanoid" id="A0A059AFI2"/>
<evidence type="ECO:0000256" key="3">
    <source>
        <dbReference type="ARBA" id="ARBA00022679"/>
    </source>
</evidence>
<dbReference type="PANTHER" id="PTHR11926">
    <property type="entry name" value="GLUCOSYL/GLUCURONOSYL TRANSFERASES"/>
    <property type="match status" value="1"/>
</dbReference>
<dbReference type="SUPFAM" id="SSF53756">
    <property type="entry name" value="UDP-Glycosyltransferase/glycogen phosphorylase"/>
    <property type="match status" value="1"/>
</dbReference>
<name>A0A059AFI2_EUCGR</name>
<dbReference type="GO" id="GO:0005737">
    <property type="term" value="C:cytoplasm"/>
    <property type="evidence" value="ECO:0000318"/>
    <property type="project" value="GO_Central"/>
</dbReference>
<dbReference type="Pfam" id="PF00201">
    <property type="entry name" value="UDPGT"/>
    <property type="match status" value="1"/>
</dbReference>
<evidence type="ECO:0000256" key="2">
    <source>
        <dbReference type="ARBA" id="ARBA00022676"/>
    </source>
</evidence>
<dbReference type="CDD" id="cd03784">
    <property type="entry name" value="GT1_Gtf-like"/>
    <property type="match status" value="1"/>
</dbReference>
<dbReference type="Gramene" id="KCW52593">
    <property type="protein sequence ID" value="KCW52593"/>
    <property type="gene ID" value="EUGRSUZ_J01962"/>
</dbReference>
<evidence type="ECO:0000313" key="4">
    <source>
        <dbReference type="EMBL" id="KCW52593.1"/>
    </source>
</evidence>
<dbReference type="InterPro" id="IPR002213">
    <property type="entry name" value="UDP_glucos_trans"/>
</dbReference>
<dbReference type="PANTHER" id="PTHR11926:SF1494">
    <property type="entry name" value="FLAVONOL 3-O-GLUCOSYLTRANSFERASE UGT76E12-RELATED"/>
    <property type="match status" value="1"/>
</dbReference>
<evidence type="ECO:0000256" key="1">
    <source>
        <dbReference type="ARBA" id="ARBA00009995"/>
    </source>
</evidence>
<accession>A0A059AFI2</accession>
<dbReference type="Gene3D" id="3.40.50.2000">
    <property type="entry name" value="Glycogen Phosphorylase B"/>
    <property type="match status" value="2"/>
</dbReference>
<dbReference type="OMA" id="ARYITHE"/>
<keyword evidence="3" id="KW-0808">Transferase</keyword>
<dbReference type="GO" id="GO:0080044">
    <property type="term" value="F:quercetin 7-O-glucosyltransferase activity"/>
    <property type="evidence" value="ECO:0000318"/>
    <property type="project" value="GO_Central"/>
</dbReference>
<dbReference type="FunFam" id="3.40.50.2000:FF:000040">
    <property type="entry name" value="UDP-glycosyltransferase 76C1"/>
    <property type="match status" value="1"/>
</dbReference>
<proteinExistence type="inferred from homology"/>
<dbReference type="eggNOG" id="KOG1192">
    <property type="taxonomic scope" value="Eukaryota"/>
</dbReference>
<sequence>MEERGQRSNRRLVLVPCPPQGHITPMLNLGSLLHSKGFSIVIAHTHFSHPHPSGFPNFTFASIPDFLPKDVLSSGDAAAITANLNTNCEGPLRQVLSDMMAQDGATESKISCVIYDSLMYCAEAAAYYVKLPSMALRTSSIGTQLIFSELPRLQKEGYFPPKGMFNPHIVTDNKLSDIIPGAYPLRCKDLPLFTSDPEPMVQVIATALDIKTSSAILWNTVDCLEEQLSDQVQKQYHVPFFSLGPLHKVAPSLPTSILEEETDCLLWLDKQANDSVIYVSLGSLASMDEREFAETAWGLANSGQPFLWVVRPGSVRGSEWIELSPEGFEEAIQETGCVIRWAPQKDVLAHRAVGGFWTHCGWNSTLESISEGVPMICQPCLFDQNVNARYLCHVWRVGLELEGDLDQKEIEQAVRRLMVGEEGKEMRLRAAALKDQIKLSIRKGGSSHTAIEELVNLIISL</sequence>
<dbReference type="FunFam" id="3.40.50.2000:FF:000120">
    <property type="entry name" value="UDP-glycosyltransferase 76C1"/>
    <property type="match status" value="1"/>
</dbReference>
<reference evidence="4" key="1">
    <citation type="submission" date="2013-07" db="EMBL/GenBank/DDBJ databases">
        <title>The genome of Eucalyptus grandis.</title>
        <authorList>
            <person name="Schmutz J."/>
            <person name="Hayes R."/>
            <person name="Myburg A."/>
            <person name="Tuskan G."/>
            <person name="Grattapaglia D."/>
            <person name="Rokhsar D.S."/>
        </authorList>
    </citation>
    <scope>NUCLEOTIDE SEQUENCE</scope>
    <source>
        <tissue evidence="4">Leaf extractions</tissue>
    </source>
</reference>
<evidence type="ECO:0008006" key="5">
    <source>
        <dbReference type="Google" id="ProtNLM"/>
    </source>
</evidence>
<comment type="similarity">
    <text evidence="1">Belongs to the UDP-glycosyltransferase family.</text>
</comment>
<organism evidence="4">
    <name type="scientific">Eucalyptus grandis</name>
    <name type="common">Flooded gum</name>
    <dbReference type="NCBI Taxonomy" id="71139"/>
    <lineage>
        <taxon>Eukaryota</taxon>
        <taxon>Viridiplantae</taxon>
        <taxon>Streptophyta</taxon>
        <taxon>Embryophyta</taxon>
        <taxon>Tracheophyta</taxon>
        <taxon>Spermatophyta</taxon>
        <taxon>Magnoliopsida</taxon>
        <taxon>eudicotyledons</taxon>
        <taxon>Gunneridae</taxon>
        <taxon>Pentapetalae</taxon>
        <taxon>rosids</taxon>
        <taxon>malvids</taxon>
        <taxon>Myrtales</taxon>
        <taxon>Myrtaceae</taxon>
        <taxon>Myrtoideae</taxon>
        <taxon>Eucalypteae</taxon>
        <taxon>Eucalyptus</taxon>
    </lineage>
</organism>
<dbReference type="EMBL" id="KK198762">
    <property type="protein sequence ID" value="KCW52593.1"/>
    <property type="molecule type" value="Genomic_DNA"/>
</dbReference>
<keyword evidence="2" id="KW-0328">Glycosyltransferase</keyword>